<sequence>MYERLERCFVRDKTQPTRRSILSWNHYDLPINKEMSASHNLIRCGNGVSGRPDIPKNIYAQHLEWHNQEPSKEYPFSGSYSAYINSVIDTVSIREFTSSMNNTNDSSDEFIFIRTIFETMKKVYTTRVTMKMSEAIYNYYMVHPLLELVTESICGKTPCGFFPGETVLCAMKKLFEYNQLEILLLETSGAYGNNNATKIDFDNHKGMYGLLAMLKEIASTYKFARIEPTVVSQTYEIWGLRRYKW</sequence>
<reference evidence="1 2" key="1">
    <citation type="journal article" date="2016" name="Proc. Natl. Acad. Sci. U.S.A.">
        <title>Lipid metabolic changes in an early divergent fungus govern the establishment of a mutualistic symbiosis with endobacteria.</title>
        <authorList>
            <person name="Lastovetsky O.A."/>
            <person name="Gaspar M.L."/>
            <person name="Mondo S.J."/>
            <person name="LaButti K.M."/>
            <person name="Sandor L."/>
            <person name="Grigoriev I.V."/>
            <person name="Henry S.A."/>
            <person name="Pawlowska T.E."/>
        </authorList>
    </citation>
    <scope>NUCLEOTIDE SEQUENCE [LARGE SCALE GENOMIC DNA]</scope>
    <source>
        <strain evidence="1 2">ATCC 11559</strain>
    </source>
</reference>
<dbReference type="Proteomes" id="UP000242381">
    <property type="component" value="Unassembled WGS sequence"/>
</dbReference>
<protein>
    <submittedName>
        <fullName evidence="1">Uncharacterized protein</fullName>
    </submittedName>
</protein>
<dbReference type="EMBL" id="KV921405">
    <property type="protein sequence ID" value="ORE15885.1"/>
    <property type="molecule type" value="Genomic_DNA"/>
</dbReference>
<name>A0A1X0RV16_RHIZD</name>
<dbReference type="AlphaFoldDB" id="A0A1X0RV16"/>
<evidence type="ECO:0000313" key="2">
    <source>
        <dbReference type="Proteomes" id="UP000242381"/>
    </source>
</evidence>
<organism evidence="1 2">
    <name type="scientific">Rhizopus microsporus</name>
    <dbReference type="NCBI Taxonomy" id="58291"/>
    <lineage>
        <taxon>Eukaryota</taxon>
        <taxon>Fungi</taxon>
        <taxon>Fungi incertae sedis</taxon>
        <taxon>Mucoromycota</taxon>
        <taxon>Mucoromycotina</taxon>
        <taxon>Mucoromycetes</taxon>
        <taxon>Mucorales</taxon>
        <taxon>Mucorineae</taxon>
        <taxon>Rhizopodaceae</taxon>
        <taxon>Rhizopus</taxon>
    </lineage>
</organism>
<proteinExistence type="predicted"/>
<accession>A0A1X0RV16</accession>
<dbReference type="VEuPathDB" id="FungiDB:BCV72DRAFT_225173"/>
<gene>
    <name evidence="1" type="ORF">BCV71DRAFT_272902</name>
</gene>
<evidence type="ECO:0000313" key="1">
    <source>
        <dbReference type="EMBL" id="ORE15885.1"/>
    </source>
</evidence>